<evidence type="ECO:0008006" key="5">
    <source>
        <dbReference type="Google" id="ProtNLM"/>
    </source>
</evidence>
<dbReference type="EMBL" id="JAUSZV010000004">
    <property type="protein sequence ID" value="MDQ0904630.1"/>
    <property type="molecule type" value="Genomic_DNA"/>
</dbReference>
<evidence type="ECO:0000256" key="2">
    <source>
        <dbReference type="SAM" id="Phobius"/>
    </source>
</evidence>
<protein>
    <recommendedName>
        <fullName evidence="5">CU044_5270 family protein</fullName>
    </recommendedName>
</protein>
<accession>A0AAW8F5V0</accession>
<keyword evidence="2" id="KW-1133">Transmembrane helix</keyword>
<feature type="transmembrane region" description="Helical" evidence="2">
    <location>
        <begin position="56"/>
        <end position="79"/>
    </location>
</feature>
<feature type="region of interest" description="Disordered" evidence="1">
    <location>
        <begin position="164"/>
        <end position="198"/>
    </location>
</feature>
<comment type="caution">
    <text evidence="3">The sequence shown here is derived from an EMBL/GenBank/DDBJ whole genome shotgun (WGS) entry which is preliminary data.</text>
</comment>
<evidence type="ECO:0000313" key="3">
    <source>
        <dbReference type="EMBL" id="MDQ0904630.1"/>
    </source>
</evidence>
<name>A0AAW8F5V0_9ACTN</name>
<organism evidence="3 4">
    <name type="scientific">Streptomyces canus</name>
    <dbReference type="NCBI Taxonomy" id="58343"/>
    <lineage>
        <taxon>Bacteria</taxon>
        <taxon>Bacillati</taxon>
        <taxon>Actinomycetota</taxon>
        <taxon>Actinomycetes</taxon>
        <taxon>Kitasatosporales</taxon>
        <taxon>Streptomycetaceae</taxon>
        <taxon>Streptomyces</taxon>
        <taxon>Streptomyces aurantiacus group</taxon>
    </lineage>
</organism>
<dbReference type="Proteomes" id="UP001234216">
    <property type="component" value="Unassembled WGS sequence"/>
</dbReference>
<evidence type="ECO:0000256" key="1">
    <source>
        <dbReference type="SAM" id="MobiDB-lite"/>
    </source>
</evidence>
<feature type="compositionally biased region" description="Low complexity" evidence="1">
    <location>
        <begin position="165"/>
        <end position="175"/>
    </location>
</feature>
<dbReference type="AlphaFoldDB" id="A0AAW8F5V0"/>
<reference evidence="3" key="1">
    <citation type="submission" date="2023-07" db="EMBL/GenBank/DDBJ databases">
        <title>Comparative genomics of wheat-associated soil bacteria to identify genetic determinants of phenazine resistance.</title>
        <authorList>
            <person name="Mouncey N."/>
        </authorList>
    </citation>
    <scope>NUCLEOTIDE SEQUENCE</scope>
    <source>
        <strain evidence="3">V4I22</strain>
    </source>
</reference>
<evidence type="ECO:0000313" key="4">
    <source>
        <dbReference type="Proteomes" id="UP001234216"/>
    </source>
</evidence>
<sequence>MRLTAEIQKTMAQADPAQSCVVDQRRADQDLQQILSTSRASAPEPVRHGGLRRRSFRIAVAGAAITAAVIGTVVFGLGIGNSSTSAYAATPQPLRYARAADAAPAAVLLQQIEQQTTDGRPSSPSPAGVRIHWKSWSLFTREDTGGDAESTLVPQDYVVTAHADGTGTEQQTTQGRSETNPLGRSRMSGAVPGDPGEFRAWLQSRSNVSLSDPKGAAQAAGDLLQRQVLGPQQRAALLHVIGELPGLTFDGKVVDRAGRHGEAFSATSAGSGLPTRYTFIVDPASGQVLGIEETLTETAGKLNVKIPAVISYRTYLSATPAG</sequence>
<gene>
    <name evidence="3" type="ORF">QFZ22_000615</name>
</gene>
<dbReference type="RefSeq" id="WP_306972208.1">
    <property type="nucleotide sequence ID" value="NZ_JAUSZV010000004.1"/>
</dbReference>
<keyword evidence="2" id="KW-0812">Transmembrane</keyword>
<proteinExistence type="predicted"/>
<keyword evidence="2" id="KW-0472">Membrane</keyword>